<dbReference type="InterPro" id="IPR058647">
    <property type="entry name" value="BSH_CzcB-like"/>
</dbReference>
<evidence type="ECO:0000313" key="5">
    <source>
        <dbReference type="EMBL" id="GAA4303494.1"/>
    </source>
</evidence>
<comment type="similarity">
    <text evidence="1">Belongs to the membrane fusion protein (MFP) (TC 8.A.1) family.</text>
</comment>
<dbReference type="PROSITE" id="PS51257">
    <property type="entry name" value="PROKAR_LIPOPROTEIN"/>
    <property type="match status" value="1"/>
</dbReference>
<feature type="domain" description="YknX-like C-terminal permuted SH3-like" evidence="4">
    <location>
        <begin position="304"/>
        <end position="367"/>
    </location>
</feature>
<dbReference type="PANTHER" id="PTHR30469:SF37">
    <property type="entry name" value="RAGD PROTEIN"/>
    <property type="match status" value="1"/>
</dbReference>
<dbReference type="InterPro" id="IPR058792">
    <property type="entry name" value="Beta-barrel_RND_2"/>
</dbReference>
<evidence type="ECO:0000259" key="3">
    <source>
        <dbReference type="Pfam" id="PF25973"/>
    </source>
</evidence>
<evidence type="ECO:0000259" key="4">
    <source>
        <dbReference type="Pfam" id="PF25989"/>
    </source>
</evidence>
<protein>
    <submittedName>
        <fullName evidence="5">Efflux RND transporter periplasmic adaptor subunit</fullName>
    </submittedName>
</protein>
<evidence type="ECO:0000259" key="2">
    <source>
        <dbReference type="Pfam" id="PF25954"/>
    </source>
</evidence>
<dbReference type="Proteomes" id="UP001501207">
    <property type="component" value="Unassembled WGS sequence"/>
</dbReference>
<dbReference type="RefSeq" id="WP_344975405.1">
    <property type="nucleotide sequence ID" value="NZ_BAABFN010000001.1"/>
</dbReference>
<dbReference type="EMBL" id="BAABFN010000001">
    <property type="protein sequence ID" value="GAA4303494.1"/>
    <property type="molecule type" value="Genomic_DNA"/>
</dbReference>
<evidence type="ECO:0000256" key="1">
    <source>
        <dbReference type="ARBA" id="ARBA00009477"/>
    </source>
</evidence>
<dbReference type="Pfam" id="PF25973">
    <property type="entry name" value="BSH_CzcB"/>
    <property type="match status" value="1"/>
</dbReference>
<dbReference type="Pfam" id="PF25989">
    <property type="entry name" value="YknX_C"/>
    <property type="match status" value="1"/>
</dbReference>
<dbReference type="Gene3D" id="2.40.420.20">
    <property type="match status" value="1"/>
</dbReference>
<feature type="domain" description="CusB-like beta-barrel" evidence="2">
    <location>
        <begin position="223"/>
        <end position="294"/>
    </location>
</feature>
<proteinExistence type="inferred from homology"/>
<dbReference type="Pfam" id="PF25954">
    <property type="entry name" value="Beta-barrel_RND_2"/>
    <property type="match status" value="1"/>
</dbReference>
<keyword evidence="6" id="KW-1185">Reference proteome</keyword>
<reference evidence="6" key="1">
    <citation type="journal article" date="2019" name="Int. J. Syst. Evol. Microbiol.">
        <title>The Global Catalogue of Microorganisms (GCM) 10K type strain sequencing project: providing services to taxonomists for standard genome sequencing and annotation.</title>
        <authorList>
            <consortium name="The Broad Institute Genomics Platform"/>
            <consortium name="The Broad Institute Genome Sequencing Center for Infectious Disease"/>
            <person name="Wu L."/>
            <person name="Ma J."/>
        </authorList>
    </citation>
    <scope>NUCLEOTIDE SEQUENCE [LARGE SCALE GENOMIC DNA]</scope>
    <source>
        <strain evidence="6">JCM 17664</strain>
    </source>
</reference>
<dbReference type="Gene3D" id="2.40.50.100">
    <property type="match status" value="1"/>
</dbReference>
<dbReference type="Gene3D" id="1.10.287.470">
    <property type="entry name" value="Helix hairpin bin"/>
    <property type="match status" value="1"/>
</dbReference>
<accession>A0ABP8FGW4</accession>
<dbReference type="NCBIfam" id="TIGR01730">
    <property type="entry name" value="RND_mfp"/>
    <property type="match status" value="1"/>
</dbReference>
<evidence type="ECO:0000313" key="6">
    <source>
        <dbReference type="Proteomes" id="UP001501207"/>
    </source>
</evidence>
<dbReference type="PANTHER" id="PTHR30469">
    <property type="entry name" value="MULTIDRUG RESISTANCE PROTEIN MDTA"/>
    <property type="match status" value="1"/>
</dbReference>
<gene>
    <name evidence="5" type="ORF">GCM10023143_06980</name>
</gene>
<sequence>MHKLSTRGLAVLLTAAIPLIQGCGASGTGAPAADTAAVRNQGPEPEVFVLRKGQLSSSLKIPGELIAFQQVDLYAKVSSFVRKLYVDVGSEVHRGQRLAEMEAPELSSQLAGAASRLKSQEAVYLASKATYERLLQTSKTPGTVSQNDLDLADAKQKSDLAQLEAARAAYREISDTRGYLEMNAPFSGVISARNVSPGAYVGPAGKGSEQPVFTLQEQRHLRLVVSVPEAYTDYLKRQREVRFTVGALAGRTFGARITRLAGALDTRLRSQRIEMDVDNADRKLLPGMVAEVTLPVKGDTGTFVIPSSAVLNSTEGVFVIKIAGGKASWVPVETGHRAGDSTEIYGALSEGDVLLTTANEETRNGSEMVGVRTD</sequence>
<comment type="caution">
    <text evidence="5">The sequence shown here is derived from an EMBL/GenBank/DDBJ whole genome shotgun (WGS) entry which is preliminary data.</text>
</comment>
<name>A0ABP8FGW4_9BACT</name>
<organism evidence="5 6">
    <name type="scientific">Compostibacter hankyongensis</name>
    <dbReference type="NCBI Taxonomy" id="1007089"/>
    <lineage>
        <taxon>Bacteria</taxon>
        <taxon>Pseudomonadati</taxon>
        <taxon>Bacteroidota</taxon>
        <taxon>Chitinophagia</taxon>
        <taxon>Chitinophagales</taxon>
        <taxon>Chitinophagaceae</taxon>
        <taxon>Compostibacter</taxon>
    </lineage>
</organism>
<dbReference type="InterPro" id="IPR058637">
    <property type="entry name" value="YknX-like_C"/>
</dbReference>
<dbReference type="Gene3D" id="2.40.30.170">
    <property type="match status" value="1"/>
</dbReference>
<dbReference type="SUPFAM" id="SSF111369">
    <property type="entry name" value="HlyD-like secretion proteins"/>
    <property type="match status" value="1"/>
</dbReference>
<dbReference type="InterPro" id="IPR006143">
    <property type="entry name" value="RND_pump_MFP"/>
</dbReference>
<feature type="domain" description="CzcB-like barrel-sandwich hybrid" evidence="3">
    <location>
        <begin position="71"/>
        <end position="202"/>
    </location>
</feature>